<protein>
    <submittedName>
        <fullName evidence="2">Serine/threonine protein phosphatase</fullName>
    </submittedName>
</protein>
<comment type="caution">
    <text evidence="2">The sequence shown here is derived from an EMBL/GenBank/DDBJ whole genome shotgun (WGS) entry which is preliminary data.</text>
</comment>
<dbReference type="CDD" id="cd00144">
    <property type="entry name" value="MPP_PPP_family"/>
    <property type="match status" value="1"/>
</dbReference>
<dbReference type="InterPro" id="IPR006186">
    <property type="entry name" value="Ser/Thr-sp_prot-phosphatase"/>
</dbReference>
<dbReference type="PANTHER" id="PTHR42850:SF4">
    <property type="entry name" value="ZINC-DEPENDENT ENDOPOLYPHOSPHATASE"/>
    <property type="match status" value="1"/>
</dbReference>
<dbReference type="InterPro" id="IPR050126">
    <property type="entry name" value="Ap4A_hydrolase"/>
</dbReference>
<dbReference type="GO" id="GO:0008803">
    <property type="term" value="F:bis(5'-nucleosyl)-tetraphosphatase (symmetrical) activity"/>
    <property type="evidence" value="ECO:0007669"/>
    <property type="project" value="TreeGrafter"/>
</dbReference>
<keyword evidence="3" id="KW-1185">Reference proteome</keyword>
<sequence length="248" mass="29376">MYFVFSDVHGCYGEMKEVLKQWDRKKETLIFLGDMIDRGEESYQVIRELMNLKNKYGSKVVVLKGNHEDMFMNWLYSPSCERALNYYNGLHETLKSFYLINPQKFKKDTRRQRGDYVKKHHSDMVSFINSLPTYYESEHCVFVHAGFNLEDPDWRMNTEAHLWIREGFYFSETIHDKRVFFGHTPTSYLHHSENEHSSWQSYHGDKIGIDGGCVSGGQLNALRLNEFGEITEEIFIEKSNIKREKIVQ</sequence>
<dbReference type="InterPro" id="IPR029052">
    <property type="entry name" value="Metallo-depent_PP-like"/>
</dbReference>
<dbReference type="Pfam" id="PF00149">
    <property type="entry name" value="Metallophos"/>
    <property type="match status" value="1"/>
</dbReference>
<dbReference type="AlphaFoldDB" id="A0A838CYC2"/>
<dbReference type="Gene3D" id="3.60.21.10">
    <property type="match status" value="1"/>
</dbReference>
<dbReference type="GO" id="GO:0016791">
    <property type="term" value="F:phosphatase activity"/>
    <property type="evidence" value="ECO:0007669"/>
    <property type="project" value="TreeGrafter"/>
</dbReference>
<evidence type="ECO:0000259" key="1">
    <source>
        <dbReference type="PROSITE" id="PS00125"/>
    </source>
</evidence>
<dbReference type="PROSITE" id="PS00125">
    <property type="entry name" value="SER_THR_PHOSPHATASE"/>
    <property type="match status" value="1"/>
</dbReference>
<dbReference type="SUPFAM" id="SSF56300">
    <property type="entry name" value="Metallo-dependent phosphatases"/>
    <property type="match status" value="1"/>
</dbReference>
<reference evidence="2 3" key="1">
    <citation type="journal article" date="2004" name="Extremophiles">
        <title>Halobacillus locisalis sp. nov., a halophilic bacterium isolated from a marine solar saltern of the Yellow Sea in Korea.</title>
        <authorList>
            <person name="Yoon J.H."/>
            <person name="Kang K.H."/>
            <person name="Oh T.K."/>
            <person name="Park Y.H."/>
        </authorList>
    </citation>
    <scope>NUCLEOTIDE SEQUENCE [LARGE SCALE GENOMIC DNA]</scope>
    <source>
        <strain evidence="2 3">KCTC 3788</strain>
    </source>
</reference>
<dbReference type="GO" id="GO:0110154">
    <property type="term" value="P:RNA decapping"/>
    <property type="evidence" value="ECO:0007669"/>
    <property type="project" value="TreeGrafter"/>
</dbReference>
<accession>A0A838CYC2</accession>
<dbReference type="RefSeq" id="WP_181473939.1">
    <property type="nucleotide sequence ID" value="NZ_JACEFG010000005.1"/>
</dbReference>
<evidence type="ECO:0000313" key="2">
    <source>
        <dbReference type="EMBL" id="MBA2176878.1"/>
    </source>
</evidence>
<organism evidence="2 3">
    <name type="scientific">Halobacillus locisalis</name>
    <dbReference type="NCBI Taxonomy" id="220753"/>
    <lineage>
        <taxon>Bacteria</taxon>
        <taxon>Bacillati</taxon>
        <taxon>Bacillota</taxon>
        <taxon>Bacilli</taxon>
        <taxon>Bacillales</taxon>
        <taxon>Bacillaceae</taxon>
        <taxon>Halobacillus</taxon>
    </lineage>
</organism>
<dbReference type="InterPro" id="IPR004843">
    <property type="entry name" value="Calcineurin-like_PHP"/>
</dbReference>
<dbReference type="PRINTS" id="PR00114">
    <property type="entry name" value="STPHPHTASE"/>
</dbReference>
<dbReference type="EMBL" id="JACEFG010000005">
    <property type="protein sequence ID" value="MBA2176878.1"/>
    <property type="molecule type" value="Genomic_DNA"/>
</dbReference>
<gene>
    <name evidence="2" type="ORF">H0266_18520</name>
</gene>
<dbReference type="PANTHER" id="PTHR42850">
    <property type="entry name" value="METALLOPHOSPHOESTERASE"/>
    <property type="match status" value="1"/>
</dbReference>
<dbReference type="GO" id="GO:0005737">
    <property type="term" value="C:cytoplasm"/>
    <property type="evidence" value="ECO:0007669"/>
    <property type="project" value="TreeGrafter"/>
</dbReference>
<evidence type="ECO:0000313" key="3">
    <source>
        <dbReference type="Proteomes" id="UP000571017"/>
    </source>
</evidence>
<dbReference type="Proteomes" id="UP000571017">
    <property type="component" value="Unassembled WGS sequence"/>
</dbReference>
<proteinExistence type="predicted"/>
<name>A0A838CYC2_9BACI</name>
<feature type="domain" description="Serine/threonine specific protein phosphatases" evidence="1">
    <location>
        <begin position="63"/>
        <end position="68"/>
    </location>
</feature>